<proteinExistence type="predicted"/>
<protein>
    <submittedName>
        <fullName evidence="1">Unnamed protein product</fullName>
    </submittedName>
</protein>
<accession>A0A9W7DIT3</accession>
<evidence type="ECO:0000313" key="1">
    <source>
        <dbReference type="EMBL" id="GMG55214.1"/>
    </source>
</evidence>
<comment type="caution">
    <text evidence="1">The sequence shown here is derived from an EMBL/GenBank/DDBJ whole genome shotgun (WGS) entry which is preliminary data.</text>
</comment>
<dbReference type="AlphaFoldDB" id="A0A9W7DIT3"/>
<dbReference type="EMBL" id="BSXU01005637">
    <property type="protein sequence ID" value="GMG55214.1"/>
    <property type="molecule type" value="Genomic_DNA"/>
</dbReference>
<name>A0A9W7DIT3_AMBMO</name>
<sequence>MASSSASSLSLVGNSNVAASSVASGSSSAASSSSKAAGAMISTPIHYSGSNSKLVALFAGIVGISAVLAAL</sequence>
<dbReference type="Proteomes" id="UP001165063">
    <property type="component" value="Unassembled WGS sequence"/>
</dbReference>
<evidence type="ECO:0000313" key="2">
    <source>
        <dbReference type="Proteomes" id="UP001165063"/>
    </source>
</evidence>
<organism evidence="1 2">
    <name type="scientific">Ambrosiozyma monospora</name>
    <name type="common">Yeast</name>
    <name type="synonym">Endomycopsis monosporus</name>
    <dbReference type="NCBI Taxonomy" id="43982"/>
    <lineage>
        <taxon>Eukaryota</taxon>
        <taxon>Fungi</taxon>
        <taxon>Dikarya</taxon>
        <taxon>Ascomycota</taxon>
        <taxon>Saccharomycotina</taxon>
        <taxon>Pichiomycetes</taxon>
        <taxon>Pichiales</taxon>
        <taxon>Pichiaceae</taxon>
        <taxon>Ambrosiozyma</taxon>
    </lineage>
</organism>
<gene>
    <name evidence="1" type="ORF">Amon01_000752500</name>
</gene>
<reference evidence="1" key="1">
    <citation type="submission" date="2023-04" db="EMBL/GenBank/DDBJ databases">
        <title>Ambrosiozyma monospora NBRC 1965.</title>
        <authorList>
            <person name="Ichikawa N."/>
            <person name="Sato H."/>
            <person name="Tonouchi N."/>
        </authorList>
    </citation>
    <scope>NUCLEOTIDE SEQUENCE</scope>
    <source>
        <strain evidence="1">NBRC 1965</strain>
    </source>
</reference>
<keyword evidence="2" id="KW-1185">Reference proteome</keyword>